<evidence type="ECO:0000256" key="1">
    <source>
        <dbReference type="ARBA" id="ARBA00009437"/>
    </source>
</evidence>
<evidence type="ECO:0000256" key="5">
    <source>
        <dbReference type="SAM" id="MobiDB-lite"/>
    </source>
</evidence>
<evidence type="ECO:0000313" key="8">
    <source>
        <dbReference type="Proteomes" id="UP001499942"/>
    </source>
</evidence>
<comment type="similarity">
    <text evidence="1">Belongs to the LysR transcriptional regulatory family.</text>
</comment>
<proteinExistence type="inferred from homology"/>
<evidence type="ECO:0000256" key="4">
    <source>
        <dbReference type="ARBA" id="ARBA00023163"/>
    </source>
</evidence>
<comment type="caution">
    <text evidence="7">The sequence shown here is derived from an EMBL/GenBank/DDBJ whole genome shotgun (WGS) entry which is preliminary data.</text>
</comment>
<evidence type="ECO:0000256" key="2">
    <source>
        <dbReference type="ARBA" id="ARBA00023015"/>
    </source>
</evidence>
<evidence type="ECO:0000259" key="6">
    <source>
        <dbReference type="PROSITE" id="PS50931"/>
    </source>
</evidence>
<dbReference type="InterPro" id="IPR005119">
    <property type="entry name" value="LysR_subst-bd"/>
</dbReference>
<dbReference type="Pfam" id="PF00126">
    <property type="entry name" value="HTH_1"/>
    <property type="match status" value="1"/>
</dbReference>
<dbReference type="EMBL" id="BAAASR010000015">
    <property type="protein sequence ID" value="GAA2493476.1"/>
    <property type="molecule type" value="Genomic_DNA"/>
</dbReference>
<name>A0ABN3M0B0_9ACTN</name>
<dbReference type="Pfam" id="PF03466">
    <property type="entry name" value="LysR_substrate"/>
    <property type="match status" value="1"/>
</dbReference>
<sequence>MHQLRLLLVLAEELHFGRAARRLYISQPAFSRQIRRLEDHLGLVLVERSTRRVRLTAAGEALLPRVRALVGAADELREAVRQRARTLAGRVVVGCYITALPFVTALAGGLRDRHPGLEVVLREVDFVDQTAALLDGRVDAVLAYGPLPPGIQTLPLATERQVVCLWERHPLAGRDSVSLAELADLPVIGSSPGVARVWRDFWAADPRPGGAPVTYTGHTAATFEAGMSAVIQGHGIRFVSASCRELFPRPGIRYVDVSDAAVCTAVLAWSSARRDTPEVAALRRTVGGMVGRGGTDPNPRWWHTEHTES</sequence>
<dbReference type="SUPFAM" id="SSF46785">
    <property type="entry name" value="Winged helix' DNA-binding domain"/>
    <property type="match status" value="1"/>
</dbReference>
<keyword evidence="3" id="KW-0238">DNA-binding</keyword>
<dbReference type="Gene3D" id="3.40.190.10">
    <property type="entry name" value="Periplasmic binding protein-like II"/>
    <property type="match status" value="2"/>
</dbReference>
<dbReference type="PROSITE" id="PS50931">
    <property type="entry name" value="HTH_LYSR"/>
    <property type="match status" value="1"/>
</dbReference>
<evidence type="ECO:0000313" key="7">
    <source>
        <dbReference type="EMBL" id="GAA2493476.1"/>
    </source>
</evidence>
<dbReference type="InterPro" id="IPR036390">
    <property type="entry name" value="WH_DNA-bd_sf"/>
</dbReference>
<accession>A0ABN3M0B0</accession>
<dbReference type="Proteomes" id="UP001499942">
    <property type="component" value="Unassembled WGS sequence"/>
</dbReference>
<dbReference type="CDD" id="cd08414">
    <property type="entry name" value="PBP2_LTTR_aromatics_like"/>
    <property type="match status" value="1"/>
</dbReference>
<dbReference type="PRINTS" id="PR00039">
    <property type="entry name" value="HTHLYSR"/>
</dbReference>
<dbReference type="InterPro" id="IPR036388">
    <property type="entry name" value="WH-like_DNA-bd_sf"/>
</dbReference>
<feature type="region of interest" description="Disordered" evidence="5">
    <location>
        <begin position="288"/>
        <end position="309"/>
    </location>
</feature>
<dbReference type="InterPro" id="IPR000847">
    <property type="entry name" value="LysR_HTH_N"/>
</dbReference>
<organism evidence="7 8">
    <name type="scientific">Streptomyces gobitricini</name>
    <dbReference type="NCBI Taxonomy" id="68211"/>
    <lineage>
        <taxon>Bacteria</taxon>
        <taxon>Bacillati</taxon>
        <taxon>Actinomycetota</taxon>
        <taxon>Actinomycetes</taxon>
        <taxon>Kitasatosporales</taxon>
        <taxon>Streptomycetaceae</taxon>
        <taxon>Streptomyces</taxon>
    </lineage>
</organism>
<keyword evidence="2" id="KW-0805">Transcription regulation</keyword>
<dbReference type="CDD" id="cd00090">
    <property type="entry name" value="HTH_ARSR"/>
    <property type="match status" value="1"/>
</dbReference>
<keyword evidence="4" id="KW-0804">Transcription</keyword>
<dbReference type="SUPFAM" id="SSF53850">
    <property type="entry name" value="Periplasmic binding protein-like II"/>
    <property type="match status" value="1"/>
</dbReference>
<reference evidence="7 8" key="1">
    <citation type="journal article" date="2019" name="Int. J. Syst. Evol. Microbiol.">
        <title>The Global Catalogue of Microorganisms (GCM) 10K type strain sequencing project: providing services to taxonomists for standard genome sequencing and annotation.</title>
        <authorList>
            <consortium name="The Broad Institute Genomics Platform"/>
            <consortium name="The Broad Institute Genome Sequencing Center for Infectious Disease"/>
            <person name="Wu L."/>
            <person name="Ma J."/>
        </authorList>
    </citation>
    <scope>NUCLEOTIDE SEQUENCE [LARGE SCALE GENOMIC DNA]</scope>
    <source>
        <strain evidence="7 8">JCM 5062</strain>
    </source>
</reference>
<dbReference type="Gene3D" id="1.10.10.10">
    <property type="entry name" value="Winged helix-like DNA-binding domain superfamily/Winged helix DNA-binding domain"/>
    <property type="match status" value="1"/>
</dbReference>
<protein>
    <submittedName>
        <fullName evidence="7">LysR family transcriptional regulator</fullName>
    </submittedName>
</protein>
<dbReference type="PANTHER" id="PTHR30346">
    <property type="entry name" value="TRANSCRIPTIONAL DUAL REGULATOR HCAR-RELATED"/>
    <property type="match status" value="1"/>
</dbReference>
<feature type="domain" description="HTH lysR-type" evidence="6">
    <location>
        <begin position="1"/>
        <end position="56"/>
    </location>
</feature>
<keyword evidence="8" id="KW-1185">Reference proteome</keyword>
<dbReference type="InterPro" id="IPR011991">
    <property type="entry name" value="ArsR-like_HTH"/>
</dbReference>
<gene>
    <name evidence="7" type="ORF">GCM10010393_26810</name>
</gene>
<evidence type="ECO:0000256" key="3">
    <source>
        <dbReference type="ARBA" id="ARBA00023125"/>
    </source>
</evidence>
<dbReference type="PANTHER" id="PTHR30346:SF0">
    <property type="entry name" value="HCA OPERON TRANSCRIPTIONAL ACTIVATOR HCAR"/>
    <property type="match status" value="1"/>
</dbReference>